<dbReference type="PRINTS" id="PR00237">
    <property type="entry name" value="GPCRRHODOPSN"/>
</dbReference>
<feature type="transmembrane region" description="Helical" evidence="11">
    <location>
        <begin position="271"/>
        <end position="290"/>
    </location>
</feature>
<evidence type="ECO:0000256" key="5">
    <source>
        <dbReference type="ARBA" id="ARBA00022725"/>
    </source>
</evidence>
<protein>
    <recommendedName>
        <fullName evidence="11">Olfactory receptor</fullName>
    </recommendedName>
</protein>
<dbReference type="Proteomes" id="UP000002494">
    <property type="component" value="Chromosome 10"/>
</dbReference>
<evidence type="ECO:0000256" key="9">
    <source>
        <dbReference type="ARBA" id="ARBA00023224"/>
    </source>
</evidence>
<evidence type="ECO:0000256" key="8">
    <source>
        <dbReference type="ARBA" id="ARBA00023170"/>
    </source>
</evidence>
<sequence>MDKGNATTGFILLGLFDHTRAHLFLFVLVLTVAFNSVVGNALLLLLIHQDRRLHTPMYFLLSQLSLMDMMLVSTIVPQMAAGYLTGKNSISAAGCGFQIFFFLTLGGGECFLLAAMSYDRYVAVCHPLRYPVLISWQLCLRLTLGSWLLGAADGAMQAAATMSFQFCSRHEIDHFFCEAPVLLHLACGNTSAFEFVMYICCVLMLLIPFSLILASYGLILTAVLRMRSTEARKKTFATCCSHLTVVGLFYGAAAFSYMRPASARSANHDKVVSAFYTIVTPMLNPLIYSLRNSEVKGSLRKCLARCSALRSKDTLVGLDLAGATKEKGIQ</sequence>
<keyword evidence="8 10" id="KW-0675">Receptor</keyword>
<feature type="transmembrane region" description="Helical" evidence="11">
    <location>
        <begin position="195"/>
        <end position="224"/>
    </location>
</feature>
<dbReference type="CDD" id="cd15421">
    <property type="entry name" value="7tmA_OR2T-like"/>
    <property type="match status" value="1"/>
</dbReference>
<name>A0ABK0M8S1_RAT</name>
<dbReference type="PANTHER" id="PTHR26453">
    <property type="entry name" value="OLFACTORY RECEPTOR"/>
    <property type="match status" value="1"/>
</dbReference>
<dbReference type="InterPro" id="IPR017452">
    <property type="entry name" value="GPCR_Rhodpsn_7TM"/>
</dbReference>
<evidence type="ECO:0000256" key="11">
    <source>
        <dbReference type="RuleBase" id="RU363047"/>
    </source>
</evidence>
<dbReference type="Pfam" id="PF13853">
    <property type="entry name" value="7tm_4"/>
    <property type="match status" value="1"/>
</dbReference>
<evidence type="ECO:0000313" key="13">
    <source>
        <dbReference type="Ensembl" id="ENSRNOP00000112630.1"/>
    </source>
</evidence>
<keyword evidence="7 11" id="KW-0472">Membrane</keyword>
<comment type="subcellular location">
    <subcellularLocation>
        <location evidence="1 11">Cell membrane</location>
        <topology evidence="1 11">Multi-pass membrane protein</topology>
    </subcellularLocation>
</comment>
<feature type="transmembrane region" description="Helical" evidence="11">
    <location>
        <begin position="23"/>
        <end position="46"/>
    </location>
</feature>
<keyword evidence="4 10" id="KW-0812">Transmembrane</keyword>
<dbReference type="Gene3D" id="1.20.1070.10">
    <property type="entry name" value="Rhodopsin 7-helix transmembrane proteins"/>
    <property type="match status" value="1"/>
</dbReference>
<evidence type="ECO:0000256" key="1">
    <source>
        <dbReference type="ARBA" id="ARBA00004651"/>
    </source>
</evidence>
<evidence type="ECO:0000256" key="7">
    <source>
        <dbReference type="ARBA" id="ARBA00023136"/>
    </source>
</evidence>
<reference evidence="13" key="1">
    <citation type="submission" date="2024-01" db="EMBL/GenBank/DDBJ databases">
        <title>GRCr8: a new rat reference genome assembly contstructed from accurate long reads and long range scaffolding.</title>
        <authorList>
            <person name="Doris P.A."/>
            <person name="Kalbfleisch T."/>
            <person name="Li K."/>
            <person name="Howe K."/>
            <person name="Wood J."/>
        </authorList>
    </citation>
    <scope>NUCLEOTIDE SEQUENCE [LARGE SCALE GENOMIC DNA]</scope>
    <source>
        <strain evidence="13">Brown Norway</strain>
    </source>
</reference>
<dbReference type="GeneID" id="287343"/>
<dbReference type="GeneTree" id="ENSGT01150000286923"/>
<keyword evidence="5 11" id="KW-0552">Olfaction</keyword>
<feature type="transmembrane region" description="Helical" evidence="11">
    <location>
        <begin position="130"/>
        <end position="149"/>
    </location>
</feature>
<keyword evidence="10" id="KW-0297">G-protein coupled receptor</keyword>
<dbReference type="RefSeq" id="NP_001000020.1">
    <property type="nucleotide sequence ID" value="NM_001000020.1"/>
</dbReference>
<keyword evidence="6 11" id="KW-1133">Transmembrane helix</keyword>
<evidence type="ECO:0000256" key="3">
    <source>
        <dbReference type="ARBA" id="ARBA00022606"/>
    </source>
</evidence>
<evidence type="ECO:0000256" key="4">
    <source>
        <dbReference type="ARBA" id="ARBA00022692"/>
    </source>
</evidence>
<accession>A0ABK0M8S1</accession>
<keyword evidence="3 11" id="KW-0716">Sensory transduction</keyword>
<feature type="transmembrane region" description="Helical" evidence="11">
    <location>
        <begin position="236"/>
        <end position="259"/>
    </location>
</feature>
<keyword evidence="9 10" id="KW-0807">Transducer</keyword>
<feature type="transmembrane region" description="Helical" evidence="11">
    <location>
        <begin position="96"/>
        <end position="118"/>
    </location>
</feature>
<reference evidence="13" key="2">
    <citation type="submission" date="2025-08" db="UniProtKB">
        <authorList>
            <consortium name="Ensembl"/>
        </authorList>
    </citation>
    <scope>IDENTIFICATION</scope>
    <source>
        <strain evidence="13">Brown Norway</strain>
    </source>
</reference>
<evidence type="ECO:0000313" key="14">
    <source>
        <dbReference type="Proteomes" id="UP000002494"/>
    </source>
</evidence>
<feature type="domain" description="G-protein coupled receptors family 1 profile" evidence="12">
    <location>
        <begin position="39"/>
        <end position="288"/>
    </location>
</feature>
<dbReference type="InterPro" id="IPR000276">
    <property type="entry name" value="GPCR_Rhodpsn"/>
</dbReference>
<keyword evidence="14" id="KW-1185">Reference proteome</keyword>
<keyword evidence="2 11" id="KW-1003">Cell membrane</keyword>
<feature type="transmembrane region" description="Helical" evidence="11">
    <location>
        <begin position="58"/>
        <end position="76"/>
    </location>
</feature>
<dbReference type="InterPro" id="IPR000725">
    <property type="entry name" value="Olfact_rcpt"/>
</dbReference>
<dbReference type="PROSITE" id="PS50262">
    <property type="entry name" value="G_PROTEIN_RECEP_F1_2"/>
    <property type="match status" value="1"/>
</dbReference>
<dbReference type="PROSITE" id="PS00237">
    <property type="entry name" value="G_PROTEIN_RECEP_F1_1"/>
    <property type="match status" value="1"/>
</dbReference>
<evidence type="ECO:0000256" key="6">
    <source>
        <dbReference type="ARBA" id="ARBA00022989"/>
    </source>
</evidence>
<dbReference type="SUPFAM" id="SSF81321">
    <property type="entry name" value="Family A G protein-coupled receptor-like"/>
    <property type="match status" value="1"/>
</dbReference>
<evidence type="ECO:0000256" key="10">
    <source>
        <dbReference type="RuleBase" id="RU000688"/>
    </source>
</evidence>
<comment type="similarity">
    <text evidence="10">Belongs to the G-protein coupled receptor 1 family.</text>
</comment>
<reference evidence="13" key="3">
    <citation type="submission" date="2025-09" db="UniProtKB">
        <authorList>
            <consortium name="Ensembl"/>
        </authorList>
    </citation>
    <scope>IDENTIFICATION</scope>
    <source>
        <strain evidence="13">Brown Norway</strain>
    </source>
</reference>
<evidence type="ECO:0000259" key="12">
    <source>
        <dbReference type="PROSITE" id="PS50262"/>
    </source>
</evidence>
<evidence type="ECO:0000256" key="2">
    <source>
        <dbReference type="ARBA" id="ARBA00022475"/>
    </source>
</evidence>
<organism evidence="13 14">
    <name type="scientific">Rattus norvegicus</name>
    <name type="common">Rat</name>
    <dbReference type="NCBI Taxonomy" id="10116"/>
    <lineage>
        <taxon>Eukaryota</taxon>
        <taxon>Metazoa</taxon>
        <taxon>Chordata</taxon>
        <taxon>Craniata</taxon>
        <taxon>Vertebrata</taxon>
        <taxon>Euteleostomi</taxon>
        <taxon>Mammalia</taxon>
        <taxon>Eutheria</taxon>
        <taxon>Euarchontoglires</taxon>
        <taxon>Glires</taxon>
        <taxon>Rodentia</taxon>
        <taxon>Myomorpha</taxon>
        <taxon>Muroidea</taxon>
        <taxon>Muridae</taxon>
        <taxon>Murinae</taxon>
        <taxon>Rattus</taxon>
    </lineage>
</organism>
<proteinExistence type="inferred from homology"/>
<dbReference type="PRINTS" id="PR00245">
    <property type="entry name" value="OLFACTORYR"/>
</dbReference>
<gene>
    <name evidence="13" type="primary">Olr1454</name>
</gene>
<dbReference type="Ensembl" id="ENSRNOT00000161371.1">
    <property type="protein sequence ID" value="ENSRNOP00000112630.1"/>
    <property type="gene ID" value="ENSRNOG00000089012.1"/>
</dbReference>